<keyword evidence="8 13" id="KW-0560">Oxidoreductase</keyword>
<dbReference type="EMBL" id="WHWC01000001">
    <property type="protein sequence ID" value="KAG8391625.1"/>
    <property type="molecule type" value="Genomic_DNA"/>
</dbReference>
<feature type="binding site" description="axial binding residue" evidence="12">
    <location>
        <position position="438"/>
    </location>
    <ligand>
        <name>heme</name>
        <dbReference type="ChEBI" id="CHEBI:30413"/>
    </ligand>
    <ligandPart>
        <name>Fe</name>
        <dbReference type="ChEBI" id="CHEBI:18248"/>
    </ligandPart>
</feature>
<dbReference type="GO" id="GO:0020037">
    <property type="term" value="F:heme binding"/>
    <property type="evidence" value="ECO:0007669"/>
    <property type="project" value="InterPro"/>
</dbReference>
<evidence type="ECO:0000256" key="9">
    <source>
        <dbReference type="ARBA" id="ARBA00023004"/>
    </source>
</evidence>
<dbReference type="GO" id="GO:0004497">
    <property type="term" value="F:monooxygenase activity"/>
    <property type="evidence" value="ECO:0007669"/>
    <property type="project" value="UniProtKB-KW"/>
</dbReference>
<protein>
    <recommendedName>
        <fullName evidence="17">Cytochrome P450</fullName>
    </recommendedName>
</protein>
<keyword evidence="4" id="KW-0812">Transmembrane</keyword>
<evidence type="ECO:0000256" key="5">
    <source>
        <dbReference type="ARBA" id="ARBA00022723"/>
    </source>
</evidence>
<evidence type="ECO:0000256" key="14">
    <source>
        <dbReference type="SAM" id="SignalP"/>
    </source>
</evidence>
<evidence type="ECO:0000256" key="13">
    <source>
        <dbReference type="RuleBase" id="RU000461"/>
    </source>
</evidence>
<evidence type="ECO:0000256" key="6">
    <source>
        <dbReference type="ARBA" id="ARBA00022968"/>
    </source>
</evidence>
<dbReference type="FunFam" id="1.10.630.10:FF:000043">
    <property type="entry name" value="Cytochrome P450 99A2"/>
    <property type="match status" value="1"/>
</dbReference>
<dbReference type="InterPro" id="IPR001128">
    <property type="entry name" value="Cyt_P450"/>
</dbReference>
<sequence>MEAFSFTILLLLSSFIFLLTKAWKKSKPRMKCEELLPSPPKLPVIGHLHHFVGGMPHDALMRIAQKFGSILHLKLGEISMVVISSREAAKEVLKIQDPACAGRPESIGSMIVTYGYKDIVFSPYDEYWRQMRKICITELLTVKNVRSFGSIRKNEISHLVESLQASSGEIVNLTEKVFAVTSSVICRAAFGKVLRDRDTLIAMSRKVVAMVGGFYLADLFPSSKLLHILSTWNKYKIFRMQRQLDTILDAILEEHKLKQRGEFGGEDLVDVMLRMQDSGELKIPITNDNIKAIIFDMFSAGTDSSSITIDYAMVELMKNPDVMAKAQAEVREAFKGKKVVEESDLHALNYLKLIIKETLRLHPPAPFLVRQCIDECKVNGYSIPLKSKIMINVHSMGRDPEYWHEPESFQPERFANNSKDFLGNNFDYLPFGAGRRICPGINFALASVELPLAQLLYHFDWEMPKGMTPADIDMTQVGGVTLSRKNGLFVIPTVYNPSSEN</sequence>
<keyword evidence="5 12" id="KW-0479">Metal-binding</keyword>
<dbReference type="InterPro" id="IPR002401">
    <property type="entry name" value="Cyt_P450_E_grp-I"/>
</dbReference>
<dbReference type="SUPFAM" id="SSF48264">
    <property type="entry name" value="Cytochrome P450"/>
    <property type="match status" value="1"/>
</dbReference>
<gene>
    <name evidence="15" type="ORF">BUALT_Bualt01G0206800</name>
</gene>
<dbReference type="Gene3D" id="1.10.630.10">
    <property type="entry name" value="Cytochrome P450"/>
    <property type="match status" value="1"/>
</dbReference>
<comment type="caution">
    <text evidence="15">The sequence shown here is derived from an EMBL/GenBank/DDBJ whole genome shotgun (WGS) entry which is preliminary data.</text>
</comment>
<dbReference type="PRINTS" id="PR00385">
    <property type="entry name" value="P450"/>
</dbReference>
<evidence type="ECO:0000256" key="10">
    <source>
        <dbReference type="ARBA" id="ARBA00023033"/>
    </source>
</evidence>
<keyword evidence="3 12" id="KW-0349">Heme</keyword>
<evidence type="ECO:0000256" key="4">
    <source>
        <dbReference type="ARBA" id="ARBA00022692"/>
    </source>
</evidence>
<dbReference type="InterPro" id="IPR052306">
    <property type="entry name" value="CYP450_71D"/>
</dbReference>
<dbReference type="PROSITE" id="PS00086">
    <property type="entry name" value="CYTOCHROME_P450"/>
    <property type="match status" value="1"/>
</dbReference>
<accession>A0AAV6YCZ4</accession>
<evidence type="ECO:0000256" key="12">
    <source>
        <dbReference type="PIRSR" id="PIRSR602401-1"/>
    </source>
</evidence>
<evidence type="ECO:0000256" key="3">
    <source>
        <dbReference type="ARBA" id="ARBA00022617"/>
    </source>
</evidence>
<keyword evidence="14" id="KW-0732">Signal</keyword>
<keyword evidence="7" id="KW-1133">Transmembrane helix</keyword>
<reference evidence="15" key="1">
    <citation type="submission" date="2019-10" db="EMBL/GenBank/DDBJ databases">
        <authorList>
            <person name="Zhang R."/>
            <person name="Pan Y."/>
            <person name="Wang J."/>
            <person name="Ma R."/>
            <person name="Yu S."/>
        </authorList>
    </citation>
    <scope>NUCLEOTIDE SEQUENCE</scope>
    <source>
        <strain evidence="15">LA-IB0</strain>
        <tissue evidence="15">Leaf</tissue>
    </source>
</reference>
<dbReference type="Pfam" id="PF00067">
    <property type="entry name" value="p450"/>
    <property type="match status" value="1"/>
</dbReference>
<dbReference type="CDD" id="cd11072">
    <property type="entry name" value="CYP71-like"/>
    <property type="match status" value="1"/>
</dbReference>
<keyword evidence="9 12" id="KW-0408">Iron</keyword>
<dbReference type="PANTHER" id="PTHR47953:SF16">
    <property type="entry name" value="CYTOCHROME P450 71D8"/>
    <property type="match status" value="1"/>
</dbReference>
<evidence type="ECO:0000256" key="1">
    <source>
        <dbReference type="ARBA" id="ARBA00004606"/>
    </source>
</evidence>
<dbReference type="GO" id="GO:0005506">
    <property type="term" value="F:iron ion binding"/>
    <property type="evidence" value="ECO:0007669"/>
    <property type="project" value="InterPro"/>
</dbReference>
<evidence type="ECO:0000256" key="2">
    <source>
        <dbReference type="ARBA" id="ARBA00010617"/>
    </source>
</evidence>
<evidence type="ECO:0000256" key="7">
    <source>
        <dbReference type="ARBA" id="ARBA00022989"/>
    </source>
</evidence>
<feature type="signal peptide" evidence="14">
    <location>
        <begin position="1"/>
        <end position="22"/>
    </location>
</feature>
<evidence type="ECO:0000256" key="11">
    <source>
        <dbReference type="ARBA" id="ARBA00023136"/>
    </source>
</evidence>
<evidence type="ECO:0000313" key="15">
    <source>
        <dbReference type="EMBL" id="KAG8391625.1"/>
    </source>
</evidence>
<keyword evidence="11" id="KW-0472">Membrane</keyword>
<comment type="cofactor">
    <cofactor evidence="12">
        <name>heme</name>
        <dbReference type="ChEBI" id="CHEBI:30413"/>
    </cofactor>
</comment>
<name>A0AAV6YCZ4_9LAMI</name>
<dbReference type="GO" id="GO:0016020">
    <property type="term" value="C:membrane"/>
    <property type="evidence" value="ECO:0007669"/>
    <property type="project" value="UniProtKB-SubCell"/>
</dbReference>
<dbReference type="InterPro" id="IPR036396">
    <property type="entry name" value="Cyt_P450_sf"/>
</dbReference>
<feature type="chain" id="PRO_5043462338" description="Cytochrome P450" evidence="14">
    <location>
        <begin position="23"/>
        <end position="501"/>
    </location>
</feature>
<evidence type="ECO:0008006" key="17">
    <source>
        <dbReference type="Google" id="ProtNLM"/>
    </source>
</evidence>
<evidence type="ECO:0000256" key="8">
    <source>
        <dbReference type="ARBA" id="ARBA00023002"/>
    </source>
</evidence>
<organism evidence="15 16">
    <name type="scientific">Buddleja alternifolia</name>
    <dbReference type="NCBI Taxonomy" id="168488"/>
    <lineage>
        <taxon>Eukaryota</taxon>
        <taxon>Viridiplantae</taxon>
        <taxon>Streptophyta</taxon>
        <taxon>Embryophyta</taxon>
        <taxon>Tracheophyta</taxon>
        <taxon>Spermatophyta</taxon>
        <taxon>Magnoliopsida</taxon>
        <taxon>eudicotyledons</taxon>
        <taxon>Gunneridae</taxon>
        <taxon>Pentapetalae</taxon>
        <taxon>asterids</taxon>
        <taxon>lamiids</taxon>
        <taxon>Lamiales</taxon>
        <taxon>Scrophulariaceae</taxon>
        <taxon>Buddlejeae</taxon>
        <taxon>Buddleja</taxon>
    </lineage>
</organism>
<proteinExistence type="inferred from homology"/>
<dbReference type="AlphaFoldDB" id="A0AAV6YCZ4"/>
<dbReference type="InterPro" id="IPR017972">
    <property type="entry name" value="Cyt_P450_CS"/>
</dbReference>
<keyword evidence="10 13" id="KW-0503">Monooxygenase</keyword>
<dbReference type="Proteomes" id="UP000826271">
    <property type="component" value="Unassembled WGS sequence"/>
</dbReference>
<keyword evidence="16" id="KW-1185">Reference proteome</keyword>
<evidence type="ECO:0000313" key="16">
    <source>
        <dbReference type="Proteomes" id="UP000826271"/>
    </source>
</evidence>
<comment type="subcellular location">
    <subcellularLocation>
        <location evidence="1">Membrane</location>
        <topology evidence="1">Single-pass type II membrane protein</topology>
    </subcellularLocation>
</comment>
<dbReference type="PRINTS" id="PR00463">
    <property type="entry name" value="EP450I"/>
</dbReference>
<comment type="similarity">
    <text evidence="2 13">Belongs to the cytochrome P450 family.</text>
</comment>
<keyword evidence="6" id="KW-0735">Signal-anchor</keyword>
<dbReference type="PANTHER" id="PTHR47953">
    <property type="entry name" value="OS08G0105600 PROTEIN"/>
    <property type="match status" value="1"/>
</dbReference>
<dbReference type="GO" id="GO:0016705">
    <property type="term" value="F:oxidoreductase activity, acting on paired donors, with incorporation or reduction of molecular oxygen"/>
    <property type="evidence" value="ECO:0007669"/>
    <property type="project" value="InterPro"/>
</dbReference>